<dbReference type="PANTHER" id="PTHR42673:SF4">
    <property type="entry name" value="MALEYLACETOACETATE ISOMERASE"/>
    <property type="match status" value="1"/>
</dbReference>
<organism evidence="2 3">
    <name type="scientific">Marinobacter salinisoli</name>
    <dbReference type="NCBI Taxonomy" id="2769486"/>
    <lineage>
        <taxon>Bacteria</taxon>
        <taxon>Pseudomonadati</taxon>
        <taxon>Pseudomonadota</taxon>
        <taxon>Gammaproteobacteria</taxon>
        <taxon>Pseudomonadales</taxon>
        <taxon>Marinobacteraceae</taxon>
        <taxon>Marinobacter</taxon>
    </lineage>
</organism>
<dbReference type="EMBL" id="CP071247">
    <property type="protein sequence ID" value="QSP96363.1"/>
    <property type="molecule type" value="Genomic_DNA"/>
</dbReference>
<keyword evidence="3" id="KW-1185">Reference proteome</keyword>
<dbReference type="SFLD" id="SFLDG00358">
    <property type="entry name" value="Main_(cytGST)"/>
    <property type="match status" value="1"/>
</dbReference>
<dbReference type="SFLD" id="SFLDS00019">
    <property type="entry name" value="Glutathione_Transferase_(cytos"/>
    <property type="match status" value="1"/>
</dbReference>
<dbReference type="SUPFAM" id="SSF52833">
    <property type="entry name" value="Thioredoxin-like"/>
    <property type="match status" value="1"/>
</dbReference>
<dbReference type="Proteomes" id="UP000663555">
    <property type="component" value="Chromosome"/>
</dbReference>
<dbReference type="CDD" id="cd03043">
    <property type="entry name" value="GST_N_1"/>
    <property type="match status" value="1"/>
</dbReference>
<dbReference type="Pfam" id="PF13409">
    <property type="entry name" value="GST_N_2"/>
    <property type="match status" value="1"/>
</dbReference>
<dbReference type="InterPro" id="IPR036282">
    <property type="entry name" value="Glutathione-S-Trfase_C_sf"/>
</dbReference>
<evidence type="ECO:0000259" key="1">
    <source>
        <dbReference type="PROSITE" id="PS50404"/>
    </source>
</evidence>
<accession>A0ABX7N1W1</accession>
<dbReference type="InterPro" id="IPR036249">
    <property type="entry name" value="Thioredoxin-like_sf"/>
</dbReference>
<evidence type="ECO:0000313" key="2">
    <source>
        <dbReference type="EMBL" id="QSP96363.1"/>
    </source>
</evidence>
<dbReference type="CDD" id="cd03194">
    <property type="entry name" value="GST_C_3"/>
    <property type="match status" value="1"/>
</dbReference>
<dbReference type="Gene3D" id="1.20.1050.10">
    <property type="match status" value="1"/>
</dbReference>
<evidence type="ECO:0000313" key="3">
    <source>
        <dbReference type="Proteomes" id="UP000663555"/>
    </source>
</evidence>
<dbReference type="InterPro" id="IPR004045">
    <property type="entry name" value="Glutathione_S-Trfase_N"/>
</dbReference>
<feature type="domain" description="GST N-terminal" evidence="1">
    <location>
        <begin position="2"/>
        <end position="82"/>
    </location>
</feature>
<dbReference type="PANTHER" id="PTHR42673">
    <property type="entry name" value="MALEYLACETOACETATE ISOMERASE"/>
    <property type="match status" value="1"/>
</dbReference>
<gene>
    <name evidence="2" type="ORF">LPB19_08310</name>
</gene>
<dbReference type="Gene3D" id="3.40.30.10">
    <property type="entry name" value="Glutaredoxin"/>
    <property type="match status" value="1"/>
</dbReference>
<protein>
    <submittedName>
        <fullName evidence="2">Glutathione S-transferase family protein</fullName>
    </submittedName>
</protein>
<dbReference type="SUPFAM" id="SSF47616">
    <property type="entry name" value="GST C-terminal domain-like"/>
    <property type="match status" value="1"/>
</dbReference>
<name>A0ABX7N1W1_9GAMM</name>
<dbReference type="Pfam" id="PF13410">
    <property type="entry name" value="GST_C_2"/>
    <property type="match status" value="1"/>
</dbReference>
<sequence>MYTLHIGNKNYSSWSLRPWLLVKALGIPFEEVLHRFGMEEDWAEYRKLNASGLVPCLFDGDLVVWDSLAIIEYLAEKHEGVWPADSQARAWARSASAEMHSGFAELRSKCTMTCGQRVELHEVTPALSRDIARIDALWQEGLSRFGGPFLAGPEFSAVDAFYAPVVFRFQTFGISVSPQATAYVERMLAHPAMVAWYEDALQETFRDEPHEAELNALGRITADFRQ</sequence>
<dbReference type="PROSITE" id="PS50404">
    <property type="entry name" value="GST_NTER"/>
    <property type="match status" value="1"/>
</dbReference>
<dbReference type="InterPro" id="IPR040079">
    <property type="entry name" value="Glutathione_S-Trfase"/>
</dbReference>
<proteinExistence type="predicted"/>
<dbReference type="RefSeq" id="WP_206645590.1">
    <property type="nucleotide sequence ID" value="NZ_CP071247.1"/>
</dbReference>
<reference evidence="2 3" key="1">
    <citation type="submission" date="2021-03" db="EMBL/GenBank/DDBJ databases">
        <title>Genome sequencing of Marinobacter sp. LPB0319.</title>
        <authorList>
            <person name="Kim J."/>
        </authorList>
    </citation>
    <scope>NUCLEOTIDE SEQUENCE [LARGE SCALE GENOMIC DNA]</scope>
    <source>
        <strain evidence="2 3">LPB0319</strain>
    </source>
</reference>